<dbReference type="AlphaFoldDB" id="A0A415D4W1"/>
<comment type="caution">
    <text evidence="1">The sequence shown here is derived from an EMBL/GenBank/DDBJ whole genome shotgun (WGS) entry which is preliminary data.</text>
</comment>
<organism evidence="1 2">
    <name type="scientific">[Ruminococcus] lactaris</name>
    <dbReference type="NCBI Taxonomy" id="46228"/>
    <lineage>
        <taxon>Bacteria</taxon>
        <taxon>Bacillati</taxon>
        <taxon>Bacillota</taxon>
        <taxon>Clostridia</taxon>
        <taxon>Lachnospirales</taxon>
        <taxon>Lachnospiraceae</taxon>
        <taxon>Mediterraneibacter</taxon>
    </lineage>
</organism>
<sequence length="186" mass="21941">MKYKAGDKVRVRKDLVVGKRYGCYPAVSKMVEKSGKIATIRTVHSDFYEIYKDVYSWTDEMFEPVEEELTAEEAIKVLADMCARECKNCELGKLVKESRYSFCSAYRREHPDKVIEILKQFKKDHEKKVVEVTQKIYCLVVDEERKIVHEEEIGNSDSCMDVLKNYCENHDGKFFSLMEFRYEVKQ</sequence>
<gene>
    <name evidence="1" type="ORF">DW116_08270</name>
</gene>
<protein>
    <submittedName>
        <fullName evidence="1">Uncharacterized protein</fullName>
    </submittedName>
</protein>
<name>A0A415D4W1_9FIRM</name>
<dbReference type="RefSeq" id="WP_118279145.1">
    <property type="nucleotide sequence ID" value="NZ_JAQDJO010000017.1"/>
</dbReference>
<dbReference type="EMBL" id="QRMI01000018">
    <property type="protein sequence ID" value="RHJ61158.1"/>
    <property type="molecule type" value="Genomic_DNA"/>
</dbReference>
<reference evidence="1 2" key="1">
    <citation type="submission" date="2018-08" db="EMBL/GenBank/DDBJ databases">
        <title>A genome reference for cultivated species of the human gut microbiota.</title>
        <authorList>
            <person name="Zou Y."/>
            <person name="Xue W."/>
            <person name="Luo G."/>
        </authorList>
    </citation>
    <scope>NUCLEOTIDE SEQUENCE [LARGE SCALE GENOMIC DNA]</scope>
    <source>
        <strain evidence="1 2">AM09-9</strain>
    </source>
</reference>
<dbReference type="Proteomes" id="UP000285832">
    <property type="component" value="Unassembled WGS sequence"/>
</dbReference>
<proteinExistence type="predicted"/>
<evidence type="ECO:0000313" key="1">
    <source>
        <dbReference type="EMBL" id="RHJ61158.1"/>
    </source>
</evidence>
<evidence type="ECO:0000313" key="2">
    <source>
        <dbReference type="Proteomes" id="UP000285832"/>
    </source>
</evidence>
<accession>A0A415D4W1</accession>